<gene>
    <name evidence="10" type="ORF">J2S73_003948</name>
</gene>
<protein>
    <recommendedName>
        <fullName evidence="2">histidine kinase</fullName>
        <ecNumber evidence="2">2.7.13.3</ecNumber>
    </recommendedName>
</protein>
<keyword evidence="4" id="KW-0808">Transferase</keyword>
<dbReference type="Pfam" id="PF07536">
    <property type="entry name" value="HWE_HK"/>
    <property type="match status" value="1"/>
</dbReference>
<keyword evidence="8" id="KW-1133">Transmembrane helix</keyword>
<keyword evidence="8" id="KW-0472">Membrane</keyword>
<dbReference type="GO" id="GO:0004673">
    <property type="term" value="F:protein histidine kinase activity"/>
    <property type="evidence" value="ECO:0007669"/>
    <property type="project" value="UniProtKB-EC"/>
</dbReference>
<evidence type="ECO:0000259" key="9">
    <source>
        <dbReference type="SMART" id="SM00911"/>
    </source>
</evidence>
<comment type="caution">
    <text evidence="10">The sequence shown here is derived from an EMBL/GenBank/DDBJ whole genome shotgun (WGS) entry which is preliminary data.</text>
</comment>
<keyword evidence="5" id="KW-0547">Nucleotide-binding</keyword>
<sequence length="558" mass="60534">MKRAFRRMPTATIGFYLIAMVVAVALPILAFVVILLDQLESSERAALERRTVRDAQALSTAVERQLHDMTVTLRLLSTAHELAENDLQTFHNRTQSALRSSSMFLILVKEDGQQVLNTRRPYGEPLGEMSNLPALQEALESGTVEVSDVFFGRTGNRWVFNVTMPLSEELARAGAALILTQNVEELAGLVKTEGLPKGWSATVVDGAGRTIAASGEADPGETFDEALLAGATGLSGTIRTQGDNGDVLAGYARLAGQAWTIFVYGPVDTAQASLVTAWRSLLLGGGLLILVAIGGAFLLGRQMRNSIVSIASMAERMGQGEIVSPISTRIVEADMVSIALSEASFDRAEAEDRIHFVMRELAHRTKNLLSVIQAMLRQTARQSATLQEFQTSVSGRLQGLARSIDLLTAENWTQVSMTQLVTGHLETFIDTSERLEISGQDFALKPEAVQNVGMALHELATNAVKYGAWSTHNGKVLIDWAETPGADGGDNRITIRWREVGGPLVRAPESKGFGTTVIDRQLTAAFGARVDLDYAEDGLRWTLDAPAYALKWEARKAQ</sequence>
<organism evidence="10 11">
    <name type="scientific">Amorphus orientalis</name>
    <dbReference type="NCBI Taxonomy" id="649198"/>
    <lineage>
        <taxon>Bacteria</taxon>
        <taxon>Pseudomonadati</taxon>
        <taxon>Pseudomonadota</taxon>
        <taxon>Alphaproteobacteria</taxon>
        <taxon>Hyphomicrobiales</taxon>
        <taxon>Amorphaceae</taxon>
        <taxon>Amorphus</taxon>
    </lineage>
</organism>
<evidence type="ECO:0000256" key="8">
    <source>
        <dbReference type="SAM" id="Phobius"/>
    </source>
</evidence>
<dbReference type="CDD" id="cd18774">
    <property type="entry name" value="PDC2_HK_sensor"/>
    <property type="match status" value="1"/>
</dbReference>
<feature type="transmembrane region" description="Helical" evidence="8">
    <location>
        <begin position="12"/>
        <end position="36"/>
    </location>
</feature>
<evidence type="ECO:0000256" key="6">
    <source>
        <dbReference type="ARBA" id="ARBA00022777"/>
    </source>
</evidence>
<dbReference type="Gene3D" id="3.30.565.10">
    <property type="entry name" value="Histidine kinase-like ATPase, C-terminal domain"/>
    <property type="match status" value="1"/>
</dbReference>
<keyword evidence="6 10" id="KW-0418">Kinase</keyword>
<accession>A0AAE3VS97</accession>
<evidence type="ECO:0000256" key="7">
    <source>
        <dbReference type="ARBA" id="ARBA00022840"/>
    </source>
</evidence>
<feature type="domain" description="Signal transduction histidine kinase HWE region" evidence="9">
    <location>
        <begin position="360"/>
        <end position="441"/>
    </location>
</feature>
<dbReference type="Proteomes" id="UP001229244">
    <property type="component" value="Unassembled WGS sequence"/>
</dbReference>
<evidence type="ECO:0000313" key="10">
    <source>
        <dbReference type="EMBL" id="MDQ0317464.1"/>
    </source>
</evidence>
<reference evidence="10" key="1">
    <citation type="submission" date="2023-07" db="EMBL/GenBank/DDBJ databases">
        <title>Genomic Encyclopedia of Type Strains, Phase IV (KMG-IV): sequencing the most valuable type-strain genomes for metagenomic binning, comparative biology and taxonomic classification.</title>
        <authorList>
            <person name="Goeker M."/>
        </authorList>
    </citation>
    <scope>NUCLEOTIDE SEQUENCE</scope>
    <source>
        <strain evidence="10">DSM 21202</strain>
    </source>
</reference>
<evidence type="ECO:0000313" key="11">
    <source>
        <dbReference type="Proteomes" id="UP001229244"/>
    </source>
</evidence>
<keyword evidence="8" id="KW-0812">Transmembrane</keyword>
<dbReference type="EMBL" id="JAUSUL010000005">
    <property type="protein sequence ID" value="MDQ0317464.1"/>
    <property type="molecule type" value="Genomic_DNA"/>
</dbReference>
<dbReference type="CDD" id="cd18773">
    <property type="entry name" value="PDC1_HK_sensor"/>
    <property type="match status" value="1"/>
</dbReference>
<evidence type="ECO:0000256" key="5">
    <source>
        <dbReference type="ARBA" id="ARBA00022741"/>
    </source>
</evidence>
<dbReference type="RefSeq" id="WP_306887383.1">
    <property type="nucleotide sequence ID" value="NZ_JAUSUL010000005.1"/>
</dbReference>
<evidence type="ECO:0000256" key="3">
    <source>
        <dbReference type="ARBA" id="ARBA00022553"/>
    </source>
</evidence>
<comment type="catalytic activity">
    <reaction evidence="1">
        <text>ATP + protein L-histidine = ADP + protein N-phospho-L-histidine.</text>
        <dbReference type="EC" id="2.7.13.3"/>
    </reaction>
</comment>
<dbReference type="AlphaFoldDB" id="A0AAE3VS97"/>
<dbReference type="InterPro" id="IPR011102">
    <property type="entry name" value="Sig_transdc_His_kinase_HWE"/>
</dbReference>
<proteinExistence type="predicted"/>
<dbReference type="InterPro" id="IPR036890">
    <property type="entry name" value="HATPase_C_sf"/>
</dbReference>
<dbReference type="SMART" id="SM00911">
    <property type="entry name" value="HWE_HK"/>
    <property type="match status" value="1"/>
</dbReference>
<dbReference type="GO" id="GO:0005524">
    <property type="term" value="F:ATP binding"/>
    <property type="evidence" value="ECO:0007669"/>
    <property type="project" value="UniProtKB-KW"/>
</dbReference>
<keyword evidence="7" id="KW-0067">ATP-binding</keyword>
<dbReference type="PANTHER" id="PTHR41523">
    <property type="entry name" value="TWO-COMPONENT SYSTEM SENSOR PROTEIN"/>
    <property type="match status" value="1"/>
</dbReference>
<keyword evidence="3" id="KW-0597">Phosphoprotein</keyword>
<dbReference type="Gene3D" id="3.30.450.20">
    <property type="entry name" value="PAS domain"/>
    <property type="match status" value="1"/>
</dbReference>
<feature type="transmembrane region" description="Helical" evidence="8">
    <location>
        <begin position="277"/>
        <end position="299"/>
    </location>
</feature>
<evidence type="ECO:0000256" key="4">
    <source>
        <dbReference type="ARBA" id="ARBA00022679"/>
    </source>
</evidence>
<name>A0AAE3VS97_9HYPH</name>
<evidence type="ECO:0000256" key="2">
    <source>
        <dbReference type="ARBA" id="ARBA00012438"/>
    </source>
</evidence>
<keyword evidence="11" id="KW-1185">Reference proteome</keyword>
<evidence type="ECO:0000256" key="1">
    <source>
        <dbReference type="ARBA" id="ARBA00000085"/>
    </source>
</evidence>
<dbReference type="PANTHER" id="PTHR41523:SF8">
    <property type="entry name" value="ETHYLENE RESPONSE SENSOR PROTEIN"/>
    <property type="match status" value="1"/>
</dbReference>
<dbReference type="EC" id="2.7.13.3" evidence="2"/>